<evidence type="ECO:0000256" key="10">
    <source>
        <dbReference type="ARBA" id="ARBA00034532"/>
    </source>
</evidence>
<keyword evidence="8" id="KW-0472">Membrane</keyword>
<dbReference type="InterPro" id="IPR003959">
    <property type="entry name" value="ATPase_AAA_core"/>
</dbReference>
<dbReference type="GO" id="GO:0005829">
    <property type="term" value="C:cytosol"/>
    <property type="evidence" value="ECO:0007669"/>
    <property type="project" value="TreeGrafter"/>
</dbReference>
<dbReference type="AlphaFoldDB" id="A0A0K0E123"/>
<dbReference type="InterPro" id="IPR003593">
    <property type="entry name" value="AAA+_ATPase"/>
</dbReference>
<dbReference type="Pfam" id="PF00004">
    <property type="entry name" value="AAA"/>
    <property type="match status" value="1"/>
</dbReference>
<evidence type="ECO:0000256" key="2">
    <source>
        <dbReference type="ARBA" id="ARBA00006914"/>
    </source>
</evidence>
<dbReference type="InterPro" id="IPR050168">
    <property type="entry name" value="AAA_ATPase_domain"/>
</dbReference>
<evidence type="ECO:0000256" key="6">
    <source>
        <dbReference type="ARBA" id="ARBA00022801"/>
    </source>
</evidence>
<keyword evidence="4" id="KW-0677">Repeat</keyword>
<evidence type="ECO:0000256" key="13">
    <source>
        <dbReference type="ARBA" id="ARBA00048778"/>
    </source>
</evidence>
<feature type="domain" description="AAA+ ATPase" evidence="14">
    <location>
        <begin position="511"/>
        <end position="651"/>
    </location>
</feature>
<sequence>MVKIITFKILRYLLKLFLQNVWLWRIIIKKLNKSIKNGIKIKVSKSYDDHDVRSIYLPIHFMIKEMIHPNTLYNITFFDKTNNIKSLSSNVLVKILNYSTWRGNNHAIMNSTSAYNIFGTLILNKCIIKKIYICKNDFFIAKSCKINMIRVYGKSLDVPLEKSIENFLEKETFVKDQDVICIRRKDLYNYGNSNDKIFFKVNLETDYSFLNLKTSIYQNYNINKKIPGGYSYDSKFNILTNPLKDVVKKIYKIYESNLKIVPPSTLILALVGVEDCGQSEIIRRVADLLCYQLIDLDIYDLWNYDNDYYDTKLFDNFTKIHGFTPCIVVIKNCGLIGQKSEQNEHELYIIQKLVEFLKAQNDSIIIIFTLTFSEFNVLPFSIKSCFSYEIIIPTLTEEVRCEFLKNYCSNEVANYLSKKTLGYSYKELYQLINDSNFFKNFDNNNLNKLSSKPSMADYEKALEKRTKSLSCFFNGPSIPNVKWSDIGGLEETKLILQESLGINKKNNINVKRSGVVLYGPPGCGKTLIAKAVANEFNISFISVKGPELLNQYIGQSEENIRKLFEKAYHASPCIIFFDEMDSLCPSQGRSSDSGGVIDRVVSQLLTELDAINNIQDCKVFVMAATNRPDLINQALLSPGRFDKTIHIKAAEDVETKVKVLEAVTRKLKLSDDVKLEKIAQQCPLLMSGADIYSLMSNAVMEAVRENIYLIENNRIDGKTLFDEKKLDLLVSYQHISKSLEMFKNSVAPSDDTHKNGLQNTI</sequence>
<evidence type="ECO:0000256" key="5">
    <source>
        <dbReference type="ARBA" id="ARBA00022741"/>
    </source>
</evidence>
<dbReference type="PANTHER" id="PTHR23077">
    <property type="entry name" value="AAA-FAMILY ATPASE"/>
    <property type="match status" value="1"/>
</dbReference>
<evidence type="ECO:0000256" key="1">
    <source>
        <dbReference type="ARBA" id="ARBA00004370"/>
    </source>
</evidence>
<dbReference type="PANTHER" id="PTHR23077:SF9">
    <property type="entry name" value="PEROXISOMAL ATPASE PEX6"/>
    <property type="match status" value="1"/>
</dbReference>
<proteinExistence type="inferred from homology"/>
<dbReference type="Gene3D" id="1.10.8.60">
    <property type="match status" value="1"/>
</dbReference>
<dbReference type="GO" id="GO:0005778">
    <property type="term" value="C:peroxisomal membrane"/>
    <property type="evidence" value="ECO:0007669"/>
    <property type="project" value="TreeGrafter"/>
</dbReference>
<dbReference type="FunFam" id="3.40.50.300:FF:000109">
    <property type="entry name" value="Peroxisomal biogenesis factor 6"/>
    <property type="match status" value="1"/>
</dbReference>
<reference evidence="15" key="1">
    <citation type="submission" date="2015-08" db="UniProtKB">
        <authorList>
            <consortium name="WormBaseParasite"/>
        </authorList>
    </citation>
    <scope>IDENTIFICATION</scope>
</reference>
<dbReference type="InterPro" id="IPR027417">
    <property type="entry name" value="P-loop_NTPase"/>
</dbReference>
<protein>
    <recommendedName>
        <fullName evidence="10">Peroxisomal ATPase PEX1</fullName>
    </recommendedName>
    <alternativeName>
        <fullName evidence="9">Peroxin-1</fullName>
    </alternativeName>
    <alternativeName>
        <fullName evidence="12">Peroxin-6</fullName>
    </alternativeName>
    <alternativeName>
        <fullName evidence="11">Peroxisomal ATPase PEX6</fullName>
    </alternativeName>
</protein>
<comment type="similarity">
    <text evidence="2">Belongs to the AAA ATPase family.</text>
</comment>
<dbReference type="WBParaSite" id="SSTP_0000318500.1">
    <property type="protein sequence ID" value="SSTP_0000318500.1"/>
    <property type="gene ID" value="SSTP_0000318500"/>
</dbReference>
<keyword evidence="7" id="KW-0067">ATP-binding</keyword>
<evidence type="ECO:0000313" key="15">
    <source>
        <dbReference type="WBParaSite" id="SSTP_0000318500.1"/>
    </source>
</evidence>
<keyword evidence="6" id="KW-0378">Hydrolase</keyword>
<evidence type="ECO:0000256" key="8">
    <source>
        <dbReference type="ARBA" id="ARBA00023136"/>
    </source>
</evidence>
<evidence type="ECO:0000256" key="3">
    <source>
        <dbReference type="ARBA" id="ARBA00022593"/>
    </source>
</evidence>
<accession>A0A0K0E123</accession>
<keyword evidence="3" id="KW-0962">Peroxisome biogenesis</keyword>
<evidence type="ECO:0000259" key="14">
    <source>
        <dbReference type="SMART" id="SM00382"/>
    </source>
</evidence>
<dbReference type="GO" id="GO:0005524">
    <property type="term" value="F:ATP binding"/>
    <property type="evidence" value="ECO:0007669"/>
    <property type="project" value="UniProtKB-KW"/>
</dbReference>
<evidence type="ECO:0000256" key="12">
    <source>
        <dbReference type="ARBA" id="ARBA00034920"/>
    </source>
</evidence>
<dbReference type="GO" id="GO:0016887">
    <property type="term" value="F:ATP hydrolysis activity"/>
    <property type="evidence" value="ECO:0007669"/>
    <property type="project" value="InterPro"/>
</dbReference>
<comment type="catalytic activity">
    <reaction evidence="13">
        <text>ATP + H2O = ADP + phosphate + H(+)</text>
        <dbReference type="Rhea" id="RHEA:13065"/>
        <dbReference type="ChEBI" id="CHEBI:15377"/>
        <dbReference type="ChEBI" id="CHEBI:15378"/>
        <dbReference type="ChEBI" id="CHEBI:30616"/>
        <dbReference type="ChEBI" id="CHEBI:43474"/>
        <dbReference type="ChEBI" id="CHEBI:456216"/>
    </reaction>
    <physiologicalReaction direction="left-to-right" evidence="13">
        <dbReference type="Rhea" id="RHEA:13066"/>
    </physiologicalReaction>
</comment>
<dbReference type="Gene3D" id="3.40.50.300">
    <property type="entry name" value="P-loop containing nucleotide triphosphate hydrolases"/>
    <property type="match status" value="2"/>
</dbReference>
<dbReference type="GO" id="GO:0016558">
    <property type="term" value="P:protein import into peroxisome matrix"/>
    <property type="evidence" value="ECO:0007669"/>
    <property type="project" value="TreeGrafter"/>
</dbReference>
<dbReference type="STRING" id="6248.A0A0K0E123"/>
<evidence type="ECO:0000256" key="4">
    <source>
        <dbReference type="ARBA" id="ARBA00022737"/>
    </source>
</evidence>
<evidence type="ECO:0000256" key="11">
    <source>
        <dbReference type="ARBA" id="ARBA00034811"/>
    </source>
</evidence>
<keyword evidence="5" id="KW-0547">Nucleotide-binding</keyword>
<dbReference type="SMART" id="SM00382">
    <property type="entry name" value="AAA"/>
    <property type="match status" value="1"/>
</dbReference>
<comment type="subcellular location">
    <subcellularLocation>
        <location evidence="1">Membrane</location>
    </subcellularLocation>
</comment>
<name>A0A0K0E123_STRER</name>
<organism evidence="15">
    <name type="scientific">Strongyloides stercoralis</name>
    <name type="common">Threadworm</name>
    <dbReference type="NCBI Taxonomy" id="6248"/>
    <lineage>
        <taxon>Eukaryota</taxon>
        <taxon>Metazoa</taxon>
        <taxon>Ecdysozoa</taxon>
        <taxon>Nematoda</taxon>
        <taxon>Chromadorea</taxon>
        <taxon>Rhabditida</taxon>
        <taxon>Tylenchina</taxon>
        <taxon>Panagrolaimomorpha</taxon>
        <taxon>Strongyloidoidea</taxon>
        <taxon>Strongyloididae</taxon>
        <taxon>Strongyloides</taxon>
    </lineage>
</organism>
<dbReference type="SUPFAM" id="SSF52540">
    <property type="entry name" value="P-loop containing nucleoside triphosphate hydrolases"/>
    <property type="match status" value="2"/>
</dbReference>
<dbReference type="FunFam" id="1.10.8.60:FF:000105">
    <property type="entry name" value="PeRoXisome assembly factor"/>
    <property type="match status" value="1"/>
</dbReference>
<evidence type="ECO:0000256" key="7">
    <source>
        <dbReference type="ARBA" id="ARBA00022840"/>
    </source>
</evidence>
<evidence type="ECO:0000256" key="9">
    <source>
        <dbReference type="ARBA" id="ARBA00032509"/>
    </source>
</evidence>